<feature type="region of interest" description="Disordered" evidence="1">
    <location>
        <begin position="45"/>
        <end position="119"/>
    </location>
</feature>
<dbReference type="Proteomes" id="UP001140094">
    <property type="component" value="Unassembled WGS sequence"/>
</dbReference>
<dbReference type="OrthoDB" id="10258327at2759"/>
<gene>
    <name evidence="2" type="ORF">H4R20_006615</name>
</gene>
<organism evidence="2 3">
    <name type="scientific">Coemansia guatemalensis</name>
    <dbReference type="NCBI Taxonomy" id="2761395"/>
    <lineage>
        <taxon>Eukaryota</taxon>
        <taxon>Fungi</taxon>
        <taxon>Fungi incertae sedis</taxon>
        <taxon>Zoopagomycota</taxon>
        <taxon>Kickxellomycotina</taxon>
        <taxon>Kickxellomycetes</taxon>
        <taxon>Kickxellales</taxon>
        <taxon>Kickxellaceae</taxon>
        <taxon>Coemansia</taxon>
    </lineage>
</organism>
<accession>A0A9W8LPN9</accession>
<proteinExistence type="predicted"/>
<feature type="compositionally biased region" description="Gly residues" evidence="1">
    <location>
        <begin position="45"/>
        <end position="58"/>
    </location>
</feature>
<dbReference type="EMBL" id="JANBUO010002991">
    <property type="protein sequence ID" value="KAJ2793189.1"/>
    <property type="molecule type" value="Genomic_DNA"/>
</dbReference>
<reference evidence="2" key="1">
    <citation type="submission" date="2022-07" db="EMBL/GenBank/DDBJ databases">
        <title>Phylogenomic reconstructions and comparative analyses of Kickxellomycotina fungi.</title>
        <authorList>
            <person name="Reynolds N.K."/>
            <person name="Stajich J.E."/>
            <person name="Barry K."/>
            <person name="Grigoriev I.V."/>
            <person name="Crous P."/>
            <person name="Smith M.E."/>
        </authorList>
    </citation>
    <scope>NUCLEOTIDE SEQUENCE</scope>
    <source>
        <strain evidence="2">NRRL 1565</strain>
    </source>
</reference>
<evidence type="ECO:0000256" key="1">
    <source>
        <dbReference type="SAM" id="MobiDB-lite"/>
    </source>
</evidence>
<feature type="compositionally biased region" description="Basic and acidic residues" evidence="1">
    <location>
        <begin position="72"/>
        <end position="85"/>
    </location>
</feature>
<keyword evidence="3" id="KW-1185">Reference proteome</keyword>
<protein>
    <submittedName>
        <fullName evidence="2">Uncharacterized protein</fullName>
    </submittedName>
</protein>
<name>A0A9W8LPN9_9FUNG</name>
<evidence type="ECO:0000313" key="2">
    <source>
        <dbReference type="EMBL" id="KAJ2793189.1"/>
    </source>
</evidence>
<dbReference type="AlphaFoldDB" id="A0A9W8LPN9"/>
<feature type="compositionally biased region" description="Polar residues" evidence="1">
    <location>
        <begin position="97"/>
        <end position="106"/>
    </location>
</feature>
<feature type="non-terminal residue" evidence="2">
    <location>
        <position position="158"/>
    </location>
</feature>
<evidence type="ECO:0000313" key="3">
    <source>
        <dbReference type="Proteomes" id="UP001140094"/>
    </source>
</evidence>
<sequence length="158" mass="16857">MGLFRSSYLERLKEGDTAMLVLSALGGAGGAGGSTSGRMMSIGNGNGGSSSGGGGGSGMIMRTRSTRGSRRNLREWSSDSEHEFAGEDEVESAFETEVSSVRQGSETADEPSKGQDAMSGIGLQVAYESLPRRVRRRTAHWHLRDDQAAWLSQQQEVL</sequence>
<comment type="caution">
    <text evidence="2">The sequence shown here is derived from an EMBL/GenBank/DDBJ whole genome shotgun (WGS) entry which is preliminary data.</text>
</comment>